<sequence length="317" mass="34892">MSAQRDERPLRLQRSELAVPASSEKFFEKAARGPADSLFLDLEDAVAPDQRVAARAAAVKALGEVDWGQKIVSVRVNGLGTIWGLDDILAVARCPRLDMVLIPKVETPDDVIFVDRLLSEMDLATPRERPLGIEILIETTKGLANVEAIAACSKRLEGIIFGVGDYSIELQNFDTVFGSPSPDYAMRTPDGAMHWNDQWHFALARIANACRAYGLRPIDGPYANYGDVEGYRNSCRRSRALGFEGKWAIHPSQAPLANEEFAPRPEHLRWARDIEAKMARAAAEGQGAIGLDGVLIDRAHVKLAERILRRAALAEGR</sequence>
<dbReference type="SUPFAM" id="SSF51621">
    <property type="entry name" value="Phosphoenolpyruvate/pyruvate domain"/>
    <property type="match status" value="1"/>
</dbReference>
<dbReference type="Gene3D" id="3.20.20.60">
    <property type="entry name" value="Phosphoenolpyruvate-binding domains"/>
    <property type="match status" value="1"/>
</dbReference>
<comment type="similarity">
    <text evidence="2">Belongs to the HpcH/HpaI aldolase family.</text>
</comment>
<feature type="binding site" evidence="6">
    <location>
        <position position="138"/>
    </location>
    <ligand>
        <name>Mg(2+)</name>
        <dbReference type="ChEBI" id="CHEBI:18420"/>
    </ligand>
</feature>
<keyword evidence="9" id="KW-1185">Reference proteome</keyword>
<evidence type="ECO:0000256" key="1">
    <source>
        <dbReference type="ARBA" id="ARBA00001946"/>
    </source>
</evidence>
<dbReference type="PIRSF" id="PIRSF015582">
    <property type="entry name" value="Cit_lyase_B"/>
    <property type="match status" value="1"/>
</dbReference>
<organism evidence="8 9">
    <name type="scientific">Rhizorhabdus dicambivorans</name>
    <dbReference type="NCBI Taxonomy" id="1850238"/>
    <lineage>
        <taxon>Bacteria</taxon>
        <taxon>Pseudomonadati</taxon>
        <taxon>Pseudomonadota</taxon>
        <taxon>Alphaproteobacteria</taxon>
        <taxon>Sphingomonadales</taxon>
        <taxon>Sphingomonadaceae</taxon>
        <taxon>Rhizorhabdus</taxon>
    </lineage>
</organism>
<dbReference type="GO" id="GO:0006107">
    <property type="term" value="P:oxaloacetate metabolic process"/>
    <property type="evidence" value="ECO:0007669"/>
    <property type="project" value="TreeGrafter"/>
</dbReference>
<name>A0A2A4FS77_9SPHN</name>
<keyword evidence="8" id="KW-0456">Lyase</keyword>
<comment type="cofactor">
    <cofactor evidence="1">
        <name>Mg(2+)</name>
        <dbReference type="ChEBI" id="CHEBI:18420"/>
    </cofactor>
</comment>
<feature type="domain" description="HpcH/HpaI aldolase/citrate lyase" evidence="7">
    <location>
        <begin position="16"/>
        <end position="251"/>
    </location>
</feature>
<feature type="binding site" evidence="5">
    <location>
        <position position="75"/>
    </location>
    <ligand>
        <name>substrate</name>
    </ligand>
</feature>
<feature type="binding site" evidence="6">
    <location>
        <position position="165"/>
    </location>
    <ligand>
        <name>Mg(2+)</name>
        <dbReference type="ChEBI" id="CHEBI:18420"/>
    </ligand>
</feature>
<evidence type="ECO:0000256" key="6">
    <source>
        <dbReference type="PIRSR" id="PIRSR015582-2"/>
    </source>
</evidence>
<dbReference type="EMBL" id="NWUF01000026">
    <property type="protein sequence ID" value="PCE40554.1"/>
    <property type="molecule type" value="Genomic_DNA"/>
</dbReference>
<keyword evidence="4 6" id="KW-0460">Magnesium</keyword>
<dbReference type="PANTHER" id="PTHR32308">
    <property type="entry name" value="LYASE BETA SUBUNIT, PUTATIVE (AFU_ORTHOLOGUE AFUA_4G13030)-RELATED"/>
    <property type="match status" value="1"/>
</dbReference>
<proteinExistence type="inferred from homology"/>
<evidence type="ECO:0000259" key="7">
    <source>
        <dbReference type="Pfam" id="PF03328"/>
    </source>
</evidence>
<dbReference type="InterPro" id="IPR015813">
    <property type="entry name" value="Pyrv/PenolPyrv_kinase-like_dom"/>
</dbReference>
<evidence type="ECO:0000256" key="3">
    <source>
        <dbReference type="ARBA" id="ARBA00022723"/>
    </source>
</evidence>
<dbReference type="RefSeq" id="WP_096367837.1">
    <property type="nucleotide sequence ID" value="NZ_CP023449.1"/>
</dbReference>
<dbReference type="OrthoDB" id="9800547at2"/>
<dbReference type="InterPro" id="IPR011206">
    <property type="entry name" value="Citrate_lyase_beta/mcl1/mcl2"/>
</dbReference>
<dbReference type="InterPro" id="IPR005000">
    <property type="entry name" value="Aldolase/citrate-lyase_domain"/>
</dbReference>
<comment type="caution">
    <text evidence="8">The sequence shown here is derived from an EMBL/GenBank/DDBJ whole genome shotgun (WGS) entry which is preliminary data.</text>
</comment>
<reference evidence="8 9" key="1">
    <citation type="submission" date="2017-09" db="EMBL/GenBank/DDBJ databases">
        <title>The Catabolism of 3,6-Dichlorosalicylic acid is Initiated by the Cytochrome P450 Monooxygenase DsmABC in Rhizorhabdus dicambivorans Ndbn-20.</title>
        <authorList>
            <person name="Na L."/>
        </authorList>
    </citation>
    <scope>NUCLEOTIDE SEQUENCE [LARGE SCALE GENOMIC DNA]</scope>
    <source>
        <strain evidence="8 9">Ndbn-20m</strain>
    </source>
</reference>
<gene>
    <name evidence="8" type="ORF">COO09_19715</name>
</gene>
<evidence type="ECO:0000256" key="5">
    <source>
        <dbReference type="PIRSR" id="PIRSR015582-1"/>
    </source>
</evidence>
<evidence type="ECO:0000313" key="8">
    <source>
        <dbReference type="EMBL" id="PCE40554.1"/>
    </source>
</evidence>
<dbReference type="GO" id="GO:0000287">
    <property type="term" value="F:magnesium ion binding"/>
    <property type="evidence" value="ECO:0007669"/>
    <property type="project" value="TreeGrafter"/>
</dbReference>
<dbReference type="PANTHER" id="PTHR32308:SF10">
    <property type="entry name" value="CITRATE LYASE SUBUNIT BETA"/>
    <property type="match status" value="1"/>
</dbReference>
<keyword evidence="3 6" id="KW-0479">Metal-binding</keyword>
<dbReference type="Pfam" id="PF03328">
    <property type="entry name" value="HpcH_HpaI"/>
    <property type="match status" value="1"/>
</dbReference>
<evidence type="ECO:0000313" key="9">
    <source>
        <dbReference type="Proteomes" id="UP000218934"/>
    </source>
</evidence>
<accession>A0A2A4FS77</accession>
<feature type="binding site" evidence="5">
    <location>
        <position position="138"/>
    </location>
    <ligand>
        <name>substrate</name>
    </ligand>
</feature>
<dbReference type="Proteomes" id="UP000218934">
    <property type="component" value="Unassembled WGS sequence"/>
</dbReference>
<evidence type="ECO:0000256" key="2">
    <source>
        <dbReference type="ARBA" id="ARBA00005568"/>
    </source>
</evidence>
<dbReference type="GO" id="GO:0016829">
    <property type="term" value="F:lyase activity"/>
    <property type="evidence" value="ECO:0007669"/>
    <property type="project" value="UniProtKB-KW"/>
</dbReference>
<dbReference type="AlphaFoldDB" id="A0A2A4FS77"/>
<dbReference type="KEGG" id="rdi:CMV14_07525"/>
<protein>
    <submittedName>
        <fullName evidence="8">CoA ester lyase</fullName>
    </submittedName>
</protein>
<evidence type="ECO:0000256" key="4">
    <source>
        <dbReference type="ARBA" id="ARBA00022842"/>
    </source>
</evidence>
<dbReference type="InterPro" id="IPR040442">
    <property type="entry name" value="Pyrv_kinase-like_dom_sf"/>
</dbReference>